<dbReference type="AlphaFoldDB" id="A0AAW2Q8I0"/>
<accession>A0AAW2Q8I0</accession>
<proteinExistence type="predicted"/>
<evidence type="ECO:0000313" key="2">
    <source>
        <dbReference type="EMBL" id="KAL0364011.1"/>
    </source>
</evidence>
<sequence>MGENLVVNVNQLPKSEAGEPSQQVPLAVGYGPNGKKPEMVGSSSSMASEDDKVVVIVDNEVADEEAPLIGMGSAAFARRRILSPI</sequence>
<feature type="region of interest" description="Disordered" evidence="1">
    <location>
        <begin position="12"/>
        <end position="48"/>
    </location>
</feature>
<protein>
    <submittedName>
        <fullName evidence="2">Uncharacterized protein</fullName>
    </submittedName>
</protein>
<comment type="caution">
    <text evidence="2">The sequence shown here is derived from an EMBL/GenBank/DDBJ whole genome shotgun (WGS) entry which is preliminary data.</text>
</comment>
<evidence type="ECO:0000256" key="1">
    <source>
        <dbReference type="SAM" id="MobiDB-lite"/>
    </source>
</evidence>
<reference evidence="2" key="2">
    <citation type="journal article" date="2024" name="Plant">
        <title>Genomic evolution and insights into agronomic trait innovations of Sesamum species.</title>
        <authorList>
            <person name="Miao H."/>
            <person name="Wang L."/>
            <person name="Qu L."/>
            <person name="Liu H."/>
            <person name="Sun Y."/>
            <person name="Le M."/>
            <person name="Wang Q."/>
            <person name="Wei S."/>
            <person name="Zheng Y."/>
            <person name="Lin W."/>
            <person name="Duan Y."/>
            <person name="Cao H."/>
            <person name="Xiong S."/>
            <person name="Wang X."/>
            <person name="Wei L."/>
            <person name="Li C."/>
            <person name="Ma Q."/>
            <person name="Ju M."/>
            <person name="Zhao R."/>
            <person name="Li G."/>
            <person name="Mu C."/>
            <person name="Tian Q."/>
            <person name="Mei H."/>
            <person name="Zhang T."/>
            <person name="Gao T."/>
            <person name="Zhang H."/>
        </authorList>
    </citation>
    <scope>NUCLEOTIDE SEQUENCE</scope>
    <source>
        <strain evidence="2">G01</strain>
    </source>
</reference>
<name>A0AAW2Q8I0_9LAMI</name>
<gene>
    <name evidence="2" type="ORF">Sangu_0498700</name>
</gene>
<dbReference type="EMBL" id="JACGWK010000003">
    <property type="protein sequence ID" value="KAL0364011.1"/>
    <property type="molecule type" value="Genomic_DNA"/>
</dbReference>
<organism evidence="2">
    <name type="scientific">Sesamum angustifolium</name>
    <dbReference type="NCBI Taxonomy" id="2727405"/>
    <lineage>
        <taxon>Eukaryota</taxon>
        <taxon>Viridiplantae</taxon>
        <taxon>Streptophyta</taxon>
        <taxon>Embryophyta</taxon>
        <taxon>Tracheophyta</taxon>
        <taxon>Spermatophyta</taxon>
        <taxon>Magnoliopsida</taxon>
        <taxon>eudicotyledons</taxon>
        <taxon>Gunneridae</taxon>
        <taxon>Pentapetalae</taxon>
        <taxon>asterids</taxon>
        <taxon>lamiids</taxon>
        <taxon>Lamiales</taxon>
        <taxon>Pedaliaceae</taxon>
        <taxon>Sesamum</taxon>
    </lineage>
</organism>
<reference evidence="2" key="1">
    <citation type="submission" date="2020-06" db="EMBL/GenBank/DDBJ databases">
        <authorList>
            <person name="Li T."/>
            <person name="Hu X."/>
            <person name="Zhang T."/>
            <person name="Song X."/>
            <person name="Zhang H."/>
            <person name="Dai N."/>
            <person name="Sheng W."/>
            <person name="Hou X."/>
            <person name="Wei L."/>
        </authorList>
    </citation>
    <scope>NUCLEOTIDE SEQUENCE</scope>
    <source>
        <strain evidence="2">G01</strain>
        <tissue evidence="2">Leaf</tissue>
    </source>
</reference>